<feature type="transmembrane region" description="Helical" evidence="1">
    <location>
        <begin position="52"/>
        <end position="76"/>
    </location>
</feature>
<organism evidence="2 3">
    <name type="scientific">Fundicoccus ignavus</name>
    <dbReference type="NCBI Taxonomy" id="2664442"/>
    <lineage>
        <taxon>Bacteria</taxon>
        <taxon>Bacillati</taxon>
        <taxon>Bacillota</taxon>
        <taxon>Bacilli</taxon>
        <taxon>Lactobacillales</taxon>
        <taxon>Aerococcaceae</taxon>
        <taxon>Fundicoccus</taxon>
    </lineage>
</organism>
<feature type="transmembrane region" description="Helical" evidence="1">
    <location>
        <begin position="167"/>
        <end position="188"/>
    </location>
</feature>
<comment type="caution">
    <text evidence="2">The sequence shown here is derived from an EMBL/GenBank/DDBJ whole genome shotgun (WGS) entry which is preliminary data.</text>
</comment>
<feature type="transmembrane region" description="Helical" evidence="1">
    <location>
        <begin position="134"/>
        <end position="155"/>
    </location>
</feature>
<dbReference type="EMBL" id="WJQT01000006">
    <property type="protein sequence ID" value="MRJ47058.1"/>
    <property type="molecule type" value="Genomic_DNA"/>
</dbReference>
<dbReference type="AlphaFoldDB" id="A0A844BYD4"/>
<keyword evidence="1" id="KW-1133">Transmembrane helix</keyword>
<accession>A0A844BYD4</accession>
<name>A0A844BYD4_9LACT</name>
<reference evidence="2 3" key="1">
    <citation type="submission" date="2019-11" db="EMBL/GenBank/DDBJ databases">
        <title>Characterisation of Fundicoccus ignavus gen. nov. sp. nov., a novel genus of the family Aerococcaceae from bulk tank milk.</title>
        <authorList>
            <person name="Siebert A."/>
            <person name="Huptas C."/>
            <person name="Wenning M."/>
            <person name="Scherer S."/>
            <person name="Doll E.V."/>
        </authorList>
    </citation>
    <scope>NUCLEOTIDE SEQUENCE [LARGE SCALE GENOMIC DNA]</scope>
    <source>
        <strain evidence="2 3">DSM 109652</strain>
    </source>
</reference>
<dbReference type="PANTHER" id="PTHR37305:SF1">
    <property type="entry name" value="MEMBRANE PROTEIN"/>
    <property type="match status" value="1"/>
</dbReference>
<feature type="transmembrane region" description="Helical" evidence="1">
    <location>
        <begin position="225"/>
        <end position="243"/>
    </location>
</feature>
<dbReference type="PROSITE" id="PS51257">
    <property type="entry name" value="PROKAR_LIPOPROTEIN"/>
    <property type="match status" value="1"/>
</dbReference>
<dbReference type="Proteomes" id="UP000440066">
    <property type="component" value="Unassembled WGS sequence"/>
</dbReference>
<dbReference type="RefSeq" id="WP_153832148.1">
    <property type="nucleotide sequence ID" value="NZ_WJQT01000006.1"/>
</dbReference>
<evidence type="ECO:0000313" key="3">
    <source>
        <dbReference type="Proteomes" id="UP000440066"/>
    </source>
</evidence>
<sequence length="249" mass="28302">MINYLKSERYRLTRKTGLHLTSLLACGLIIAFGFTLYFFGQNEVNFPYATSYFFYSNIVNGGVLIFIIVILINSALTGKDLSTLKQSVSFGISRSTIFWSKLILTFMYFLLLCLIGMILMGALGETLFTDSEPYLNSFLLASVNMFPIVLSAFMLVHVLQMNRIGTIYTIITIIVIYTMSDGIMNLMFRLVGPLDELYKWTPSFLLNENTLSYTENAVTFSWESWLVGIGLSIIFLAIGLWQFNKKDID</sequence>
<dbReference type="PANTHER" id="PTHR37305">
    <property type="entry name" value="INTEGRAL MEMBRANE PROTEIN-RELATED"/>
    <property type="match status" value="1"/>
</dbReference>
<gene>
    <name evidence="2" type="ORF">GF867_05725</name>
</gene>
<evidence type="ECO:0000313" key="2">
    <source>
        <dbReference type="EMBL" id="MRJ47058.1"/>
    </source>
</evidence>
<feature type="transmembrane region" description="Helical" evidence="1">
    <location>
        <begin position="20"/>
        <end position="40"/>
    </location>
</feature>
<feature type="transmembrane region" description="Helical" evidence="1">
    <location>
        <begin position="97"/>
        <end position="122"/>
    </location>
</feature>
<proteinExistence type="predicted"/>
<keyword evidence="1" id="KW-0812">Transmembrane</keyword>
<protein>
    <submittedName>
        <fullName evidence="2">ABC transporter permease</fullName>
    </submittedName>
</protein>
<evidence type="ECO:0000256" key="1">
    <source>
        <dbReference type="SAM" id="Phobius"/>
    </source>
</evidence>
<keyword evidence="1" id="KW-0472">Membrane</keyword>